<accession>A0ABU3TPN0</accession>
<feature type="transmembrane region" description="Helical" evidence="1">
    <location>
        <begin position="282"/>
        <end position="299"/>
    </location>
</feature>
<protein>
    <recommendedName>
        <fullName evidence="4">YfhO family protein</fullName>
    </recommendedName>
</protein>
<feature type="transmembrane region" description="Helical" evidence="1">
    <location>
        <begin position="203"/>
        <end position="222"/>
    </location>
</feature>
<evidence type="ECO:0008006" key="4">
    <source>
        <dbReference type="Google" id="ProtNLM"/>
    </source>
</evidence>
<dbReference type="Proteomes" id="UP001249959">
    <property type="component" value="Unassembled WGS sequence"/>
</dbReference>
<name>A0ABU3TPN0_9BACT</name>
<dbReference type="RefSeq" id="WP_315576740.1">
    <property type="nucleotide sequence ID" value="NZ_JARDXH010000004.1"/>
</dbReference>
<comment type="caution">
    <text evidence="2">The sequence shown here is derived from an EMBL/GenBank/DDBJ whole genome shotgun (WGS) entry which is preliminary data.</text>
</comment>
<organism evidence="2 3">
    <name type="scientific">Aquirufa regiilacus</name>
    <dbReference type="NCBI Taxonomy" id="3024868"/>
    <lineage>
        <taxon>Bacteria</taxon>
        <taxon>Pseudomonadati</taxon>
        <taxon>Bacteroidota</taxon>
        <taxon>Cytophagia</taxon>
        <taxon>Cytophagales</taxon>
        <taxon>Flectobacillaceae</taxon>
        <taxon>Aquirufa</taxon>
    </lineage>
</organism>
<dbReference type="EMBL" id="JAVNWW010000001">
    <property type="protein sequence ID" value="MDU0807820.1"/>
    <property type="molecule type" value="Genomic_DNA"/>
</dbReference>
<keyword evidence="1" id="KW-0812">Transmembrane</keyword>
<evidence type="ECO:0000313" key="2">
    <source>
        <dbReference type="EMBL" id="MDU0807820.1"/>
    </source>
</evidence>
<gene>
    <name evidence="2" type="ORF">PQG45_02090</name>
</gene>
<sequence length="633" mass="73131">MNSILSYLREPIQKTWHFWLYAFGIVYLTFPYLRLFEEPGFGLDPSWQIALNLLRGKQGIWGSDFVFTYGPLGSYIYRLPILVPAWKQLLYDGFFFLNLIYFHATCFPKQAKYYHLIVFFCFNLFSFEMIGETTAFLWMFLGMYHGFVALYAESTCKRVASLALSFLLLGIIFFSKANYGIIVWAFLAGLIVVMVIQKRLSWWLGVLFVGLFVVALMAWAQYLDTNLFLYFKTSLHIIANYNAGMSVFPDAFEKMTAATYGVFLLQVVFTLYLVMYAPKQAWSEYFLLATGLGISFVLLKYSFVRADSGHFTAYVKLMTYVGLLIVAHSTLLAMRRIYLLLMPVLFALYVYLYVPLVGFTALGLWHGIKYRPYILANYFQGKREPAPAGQRLPETFLKRIAKHSVDVIPYEVSWVNTHKLNYAPRPTLQSYLAGDRYLDSLNEVYFASKKAPDFVIYGLEKSSLKYPWSEESFTQKALLMHYEIVDSNDSMLLFARKPQHRKLRLVFTRYARHSLGKEIKLGVLQAGYLRESTFETAYSSQGNLVNLLFQPPQLMAELKSGNVRERIRVAPNLLKKGFWSNNLILNLAQAKKFYSGTSDSSNTLESIKFSEGQFFHGGFKPVILVTHRYYRIE</sequence>
<feature type="transmembrane region" description="Helical" evidence="1">
    <location>
        <begin position="337"/>
        <end position="365"/>
    </location>
</feature>
<feature type="transmembrane region" description="Helical" evidence="1">
    <location>
        <begin position="181"/>
        <end position="196"/>
    </location>
</feature>
<keyword evidence="1" id="KW-0472">Membrane</keyword>
<evidence type="ECO:0000256" key="1">
    <source>
        <dbReference type="SAM" id="Phobius"/>
    </source>
</evidence>
<feature type="transmembrane region" description="Helical" evidence="1">
    <location>
        <begin position="75"/>
        <end position="101"/>
    </location>
</feature>
<reference evidence="2 3" key="1">
    <citation type="submission" date="2023-09" db="EMBL/GenBank/DDBJ databases">
        <title>Aquirufa genomes.</title>
        <authorList>
            <person name="Pitt A."/>
        </authorList>
    </citation>
    <scope>NUCLEOTIDE SEQUENCE [LARGE SCALE GENOMIC DNA]</scope>
    <source>
        <strain evidence="2 3">LEOWEIH-7C</strain>
    </source>
</reference>
<feature type="transmembrane region" description="Helical" evidence="1">
    <location>
        <begin position="113"/>
        <end position="130"/>
    </location>
</feature>
<feature type="transmembrane region" description="Helical" evidence="1">
    <location>
        <begin position="18"/>
        <end position="36"/>
    </location>
</feature>
<feature type="transmembrane region" description="Helical" evidence="1">
    <location>
        <begin position="311"/>
        <end position="331"/>
    </location>
</feature>
<proteinExistence type="predicted"/>
<keyword evidence="3" id="KW-1185">Reference proteome</keyword>
<keyword evidence="1" id="KW-1133">Transmembrane helix</keyword>
<evidence type="ECO:0000313" key="3">
    <source>
        <dbReference type="Proteomes" id="UP001249959"/>
    </source>
</evidence>
<feature type="transmembrane region" description="Helical" evidence="1">
    <location>
        <begin position="257"/>
        <end position="276"/>
    </location>
</feature>